<accession>A0A563VY39</accession>
<name>A0A563VY39_9CYAN</name>
<keyword evidence="2" id="KW-1185">Reference proteome</keyword>
<evidence type="ECO:0000313" key="1">
    <source>
        <dbReference type="EMBL" id="VEP16336.1"/>
    </source>
</evidence>
<dbReference type="AlphaFoldDB" id="A0A563VY39"/>
<evidence type="ECO:0000313" key="2">
    <source>
        <dbReference type="Proteomes" id="UP000320055"/>
    </source>
</evidence>
<dbReference type="Proteomes" id="UP000320055">
    <property type="component" value="Unassembled WGS sequence"/>
</dbReference>
<protein>
    <submittedName>
        <fullName evidence="1">Uncharacterized protein</fullName>
    </submittedName>
</protein>
<reference evidence="1 2" key="1">
    <citation type="submission" date="2019-01" db="EMBL/GenBank/DDBJ databases">
        <authorList>
            <person name="Brito A."/>
        </authorList>
    </citation>
    <scope>NUCLEOTIDE SEQUENCE [LARGE SCALE GENOMIC DNA]</scope>
    <source>
        <strain evidence="1">1</strain>
    </source>
</reference>
<dbReference type="EMBL" id="CAACVJ010000377">
    <property type="protein sequence ID" value="VEP16336.1"/>
    <property type="molecule type" value="Genomic_DNA"/>
</dbReference>
<dbReference type="RefSeq" id="WP_144875188.1">
    <property type="nucleotide sequence ID" value="NZ_LR214173.1"/>
</dbReference>
<proteinExistence type="predicted"/>
<organism evidence="1 2">
    <name type="scientific">Hyella patelloides LEGE 07179</name>
    <dbReference type="NCBI Taxonomy" id="945734"/>
    <lineage>
        <taxon>Bacteria</taxon>
        <taxon>Bacillati</taxon>
        <taxon>Cyanobacteriota</taxon>
        <taxon>Cyanophyceae</taxon>
        <taxon>Pleurocapsales</taxon>
        <taxon>Hyellaceae</taxon>
        <taxon>Hyella</taxon>
    </lineage>
</organism>
<dbReference type="OrthoDB" id="590003at2"/>
<sequence>MSLELLAAEKLLEMALSAIVGDAASEGAKLLWQKIKDRLLQNHQPVIEAEIVELEQNQNLTQENLKPLKPFLEVEMLKDRLFAEEISKLGREIANAISSDTIEMKGFVAKDNAAVVGKAEGTQQFFGGTHNHEKK</sequence>
<gene>
    <name evidence="1" type="ORF">H1P_4380003</name>
</gene>